<proteinExistence type="inferred from homology"/>
<feature type="signal peptide" evidence="5">
    <location>
        <begin position="1"/>
        <end position="24"/>
    </location>
</feature>
<dbReference type="AlphaFoldDB" id="A0A4R8A1P3"/>
<sequence>MSIAIGTRTRVLAAAAAATLIALAGCSKAESQSAGNASGPQKVVLMNWEALQGSPLEPVLKQFTADTGIQVEYQFAASGSDYWPKTRTVLGSNNPPDIMRIDDDFLPYYASTGKLQDLKDDISSAGMKSGDYYDSVYNSTVQADGSIPAWSLGIQPRVIFYNKKMFKEAGVPTPPTTWSGKGWTWDDFVKAAQKLTIKDKRWGADVVDDSAFETLYSVNNGGEGRWTKDGKGFALADPPGQEAVQWVADLTCKYGVQPAWSELSQTGKGAEMFAAGQIGMIERASSFVDYFRTNAKGFDWDVAPVPAGSADQITQGNQLVFAIPKAAANKDAAWKLLQYLTTAKGADQFAKAGAFVPGLKSSAQLAGKPVAGKPPASASLILGAADHSFRSGRVENIEDAIGIYRPALDPVKNCQAKASDVLPKVKPDVLSTIDQ</sequence>
<comment type="subcellular location">
    <subcellularLocation>
        <location evidence="1">Cell envelope</location>
    </subcellularLocation>
</comment>
<dbReference type="Pfam" id="PF01547">
    <property type="entry name" value="SBP_bac_1"/>
    <property type="match status" value="1"/>
</dbReference>
<evidence type="ECO:0000256" key="2">
    <source>
        <dbReference type="ARBA" id="ARBA00008520"/>
    </source>
</evidence>
<organism evidence="6 7">
    <name type="scientific">Kribbella kalugense</name>
    <dbReference type="NCBI Taxonomy" id="2512221"/>
    <lineage>
        <taxon>Bacteria</taxon>
        <taxon>Bacillati</taxon>
        <taxon>Actinomycetota</taxon>
        <taxon>Actinomycetes</taxon>
        <taxon>Propionibacteriales</taxon>
        <taxon>Kribbellaceae</taxon>
        <taxon>Kribbella</taxon>
    </lineage>
</organism>
<dbReference type="Gene3D" id="3.40.190.10">
    <property type="entry name" value="Periplasmic binding protein-like II"/>
    <property type="match status" value="1"/>
</dbReference>
<evidence type="ECO:0000256" key="5">
    <source>
        <dbReference type="SAM" id="SignalP"/>
    </source>
</evidence>
<dbReference type="InterPro" id="IPR050490">
    <property type="entry name" value="Bact_solute-bd_prot1"/>
</dbReference>
<evidence type="ECO:0000256" key="3">
    <source>
        <dbReference type="ARBA" id="ARBA00022448"/>
    </source>
</evidence>
<gene>
    <name evidence="6" type="ORF">EV650_3326</name>
</gene>
<dbReference type="OrthoDB" id="7918484at2"/>
<dbReference type="GO" id="GO:0030313">
    <property type="term" value="C:cell envelope"/>
    <property type="evidence" value="ECO:0007669"/>
    <property type="project" value="UniProtKB-SubCell"/>
</dbReference>
<comment type="caution">
    <text evidence="6">The sequence shown here is derived from an EMBL/GenBank/DDBJ whole genome shotgun (WGS) entry which is preliminary data.</text>
</comment>
<comment type="similarity">
    <text evidence="2">Belongs to the bacterial solute-binding protein 1 family.</text>
</comment>
<dbReference type="Proteomes" id="UP000295447">
    <property type="component" value="Unassembled WGS sequence"/>
</dbReference>
<reference evidence="6 7" key="1">
    <citation type="submission" date="2019-03" db="EMBL/GenBank/DDBJ databases">
        <title>Genomic Encyclopedia of Type Strains, Phase III (KMG-III): the genomes of soil and plant-associated and newly described type strains.</title>
        <authorList>
            <person name="Whitman W."/>
        </authorList>
    </citation>
    <scope>NUCLEOTIDE SEQUENCE [LARGE SCALE GENOMIC DNA]</scope>
    <source>
        <strain evidence="6 7">VKM Ac-2570</strain>
    </source>
</reference>
<evidence type="ECO:0000256" key="1">
    <source>
        <dbReference type="ARBA" id="ARBA00004196"/>
    </source>
</evidence>
<dbReference type="RefSeq" id="WP_134119622.1">
    <property type="nucleotide sequence ID" value="NZ_SODF01000001.1"/>
</dbReference>
<dbReference type="PANTHER" id="PTHR43649:SF31">
    <property type="entry name" value="SN-GLYCEROL-3-PHOSPHATE-BINDING PERIPLASMIC PROTEIN UGPB"/>
    <property type="match status" value="1"/>
</dbReference>
<dbReference type="EMBL" id="SODF01000001">
    <property type="protein sequence ID" value="TDW24447.1"/>
    <property type="molecule type" value="Genomic_DNA"/>
</dbReference>
<evidence type="ECO:0000256" key="4">
    <source>
        <dbReference type="ARBA" id="ARBA00022729"/>
    </source>
</evidence>
<feature type="chain" id="PRO_5038864754" evidence="5">
    <location>
        <begin position="25"/>
        <end position="435"/>
    </location>
</feature>
<evidence type="ECO:0000313" key="7">
    <source>
        <dbReference type="Proteomes" id="UP000295447"/>
    </source>
</evidence>
<accession>A0A4R8A1P3</accession>
<keyword evidence="4 5" id="KW-0732">Signal</keyword>
<dbReference type="SUPFAM" id="SSF53850">
    <property type="entry name" value="Periplasmic binding protein-like II"/>
    <property type="match status" value="1"/>
</dbReference>
<dbReference type="InterPro" id="IPR006059">
    <property type="entry name" value="SBP"/>
</dbReference>
<keyword evidence="3" id="KW-0813">Transport</keyword>
<name>A0A4R8A1P3_9ACTN</name>
<keyword evidence="7" id="KW-1185">Reference proteome</keyword>
<dbReference type="PANTHER" id="PTHR43649">
    <property type="entry name" value="ARABINOSE-BINDING PROTEIN-RELATED"/>
    <property type="match status" value="1"/>
</dbReference>
<protein>
    <submittedName>
        <fullName evidence="6">Carbohydrate ABC transporter substrate-binding protein (CUT1 family)</fullName>
    </submittedName>
</protein>
<evidence type="ECO:0000313" key="6">
    <source>
        <dbReference type="EMBL" id="TDW24447.1"/>
    </source>
</evidence>